<dbReference type="NCBIfam" id="NF046043">
    <property type="entry name" value="rep_init_NGO0469"/>
    <property type="match status" value="1"/>
</dbReference>
<dbReference type="InterPro" id="IPR059222">
    <property type="entry name" value="NGO0469-like"/>
</dbReference>
<reference evidence="2" key="1">
    <citation type="submission" date="2020-03" db="EMBL/GenBank/DDBJ databases">
        <title>The deep terrestrial virosphere.</title>
        <authorList>
            <person name="Holmfeldt K."/>
            <person name="Nilsson E."/>
            <person name="Simone D."/>
            <person name="Lopez-Fernandez M."/>
            <person name="Wu X."/>
            <person name="de Brujin I."/>
            <person name="Lundin D."/>
            <person name="Andersson A."/>
            <person name="Bertilsson S."/>
            <person name="Dopson M."/>
        </authorList>
    </citation>
    <scope>NUCLEOTIDE SEQUENCE</scope>
    <source>
        <strain evidence="2">MM415B04275</strain>
    </source>
</reference>
<feature type="region of interest" description="Disordered" evidence="1">
    <location>
        <begin position="178"/>
        <end position="201"/>
    </location>
</feature>
<proteinExistence type="predicted"/>
<dbReference type="AlphaFoldDB" id="A0A6M3LET5"/>
<sequence length="201" mass="22825">MLMASSEGSTREPIPAGMHHAICYSVYDLGHQYSEQFDKSSHKCVIIWELPDERIQIEKDGETKDLPKITSKQYTLSLHEKANLRKDLESWRGKVFTEAELAGFDIHNLIGINCMLQIIHKQRDGKTYANISAIVPLMKGMAKKAPENPTVVYALSDGEPPETTPKWIVETIRQSDEWKATVSRQESEEPPPYIPDDDVPF</sequence>
<organism evidence="2">
    <name type="scientific">viral metagenome</name>
    <dbReference type="NCBI Taxonomy" id="1070528"/>
    <lineage>
        <taxon>unclassified sequences</taxon>
        <taxon>metagenomes</taxon>
        <taxon>organismal metagenomes</taxon>
    </lineage>
</organism>
<name>A0A6M3LET5_9ZZZZ</name>
<accession>A0A6M3LET5</accession>
<gene>
    <name evidence="2" type="ORF">MM415B04275_0007</name>
</gene>
<evidence type="ECO:0000256" key="1">
    <source>
        <dbReference type="SAM" id="MobiDB-lite"/>
    </source>
</evidence>
<protein>
    <submittedName>
        <fullName evidence="2">Uncharacterized protein</fullName>
    </submittedName>
</protein>
<dbReference type="EMBL" id="MT143139">
    <property type="protein sequence ID" value="QJA93310.1"/>
    <property type="molecule type" value="Genomic_DNA"/>
</dbReference>
<evidence type="ECO:0000313" key="2">
    <source>
        <dbReference type="EMBL" id="QJA93310.1"/>
    </source>
</evidence>